<sequence length="574" mass="62154">MPPEDENGLGDQTQAISHAIPDHPGDQPAAAVDDHTSRNAKWWNDPGYKPDLSSFCNEDETGLPDPLLAKMAKGDLIAPKQPPPNKPPGTPFIAGGGDDKRMKAYAAGALQSVKDKIGQTGPDTKNRNQTLYQAAADLRRFIRGNVLREDMVTYTLQAAAYATGLTEPEVTKSIHSGYHKDDESNTPLVLPEGYEVPEAYQIDAAQDPTGVHASPEQDAAARPKLWRATDLKPAEQARFLIPKRVPRAAVTVFIGEEGIGKSLFVTMLIALLTTGRAAPDLDLNAGEPQYVVLVITEDNWSTDVRPRLEVAGADLNYVFVMCTDDDGSGAPVFPRDIDVLRDMNPPPAGLFVDAWVDTLPSDLQVKDPQQARRALHPWKELATTTDAAVVLVTHPNRLSSGSARDRYGVTSELRKKARMALYATKDADTGLLLVGPEKSNGTQIAKAEQYRIDAVPYFQPKPDHDGTVPLLVPVGTAAQSVGEALANEFDAEHGGDPKDREAAIRWLEEYLDLNAPAVRSSEVKAEAKKAGIGERTLARARNELKVTIGYEGMPAKSTWSLPAKSAHQLDPGQV</sequence>
<name>A0A1Y5PLM5_9MYCO</name>
<evidence type="ECO:0000256" key="1">
    <source>
        <dbReference type="SAM" id="MobiDB-lite"/>
    </source>
</evidence>
<protein>
    <submittedName>
        <fullName evidence="2">Uncharacterized protein</fullName>
    </submittedName>
</protein>
<dbReference type="InterPro" id="IPR027417">
    <property type="entry name" value="P-loop_NTPase"/>
</dbReference>
<accession>A0A1Y5PLM5</accession>
<gene>
    <name evidence="2" type="ORF">MHPYR_880005</name>
</gene>
<dbReference type="AlphaFoldDB" id="A0A1Y5PLM5"/>
<feature type="region of interest" description="Disordered" evidence="1">
    <location>
        <begin position="1"/>
        <end position="60"/>
    </location>
</feature>
<organism evidence="2">
    <name type="scientific">uncultured Mycobacterium sp</name>
    <dbReference type="NCBI Taxonomy" id="171292"/>
    <lineage>
        <taxon>Bacteria</taxon>
        <taxon>Bacillati</taxon>
        <taxon>Actinomycetota</taxon>
        <taxon>Actinomycetes</taxon>
        <taxon>Mycobacteriales</taxon>
        <taxon>Mycobacteriaceae</taxon>
        <taxon>Mycobacterium</taxon>
        <taxon>environmental samples</taxon>
    </lineage>
</organism>
<proteinExistence type="predicted"/>
<dbReference type="SUPFAM" id="SSF52540">
    <property type="entry name" value="P-loop containing nucleoside triphosphate hydrolases"/>
    <property type="match status" value="1"/>
</dbReference>
<dbReference type="Gene3D" id="3.40.50.300">
    <property type="entry name" value="P-loop containing nucleotide triphosphate hydrolases"/>
    <property type="match status" value="1"/>
</dbReference>
<dbReference type="EMBL" id="FLQS01000087">
    <property type="protein sequence ID" value="SBS79647.1"/>
    <property type="molecule type" value="Genomic_DNA"/>
</dbReference>
<reference evidence="2" key="1">
    <citation type="submission" date="2016-03" db="EMBL/GenBank/DDBJ databases">
        <authorList>
            <person name="Ploux O."/>
        </authorList>
    </citation>
    <scope>NUCLEOTIDE SEQUENCE</scope>
    <source>
        <strain evidence="2">UC10</strain>
    </source>
</reference>
<evidence type="ECO:0000313" key="2">
    <source>
        <dbReference type="EMBL" id="SBS79647.1"/>
    </source>
</evidence>
<dbReference type="Pfam" id="PF13481">
    <property type="entry name" value="AAA_25"/>
    <property type="match status" value="1"/>
</dbReference>